<comment type="caution">
    <text evidence="1">The sequence shown here is derived from an EMBL/GenBank/DDBJ whole genome shotgun (WGS) entry which is preliminary data.</text>
</comment>
<name>A0ABQ4B0B2_9ACTN</name>
<reference evidence="1 2" key="1">
    <citation type="submission" date="2021-01" db="EMBL/GenBank/DDBJ databases">
        <title>Whole genome shotgun sequence of Actinoplanes palleronii NBRC 14916.</title>
        <authorList>
            <person name="Komaki H."/>
            <person name="Tamura T."/>
        </authorList>
    </citation>
    <scope>NUCLEOTIDE SEQUENCE [LARGE SCALE GENOMIC DNA]</scope>
    <source>
        <strain evidence="1 2">NBRC 14916</strain>
    </source>
</reference>
<dbReference type="InterPro" id="IPR012338">
    <property type="entry name" value="Beta-lactam/transpept-like"/>
</dbReference>
<dbReference type="Gene3D" id="3.40.710.10">
    <property type="entry name" value="DD-peptidase/beta-lactamase superfamily"/>
    <property type="match status" value="1"/>
</dbReference>
<protein>
    <recommendedName>
        <fullName evidence="3">Beta-lactamase-related domain-containing protein</fullName>
    </recommendedName>
</protein>
<evidence type="ECO:0000313" key="2">
    <source>
        <dbReference type="Proteomes" id="UP000624709"/>
    </source>
</evidence>
<keyword evidence="2" id="KW-1185">Reference proteome</keyword>
<evidence type="ECO:0000313" key="1">
    <source>
        <dbReference type="EMBL" id="GIE64095.1"/>
    </source>
</evidence>
<proteinExistence type="predicted"/>
<gene>
    <name evidence="1" type="ORF">Apa02nite_002030</name>
</gene>
<organism evidence="1 2">
    <name type="scientific">Actinoplanes palleronii</name>
    <dbReference type="NCBI Taxonomy" id="113570"/>
    <lineage>
        <taxon>Bacteria</taxon>
        <taxon>Bacillati</taxon>
        <taxon>Actinomycetota</taxon>
        <taxon>Actinomycetes</taxon>
        <taxon>Micromonosporales</taxon>
        <taxon>Micromonosporaceae</taxon>
        <taxon>Actinoplanes</taxon>
    </lineage>
</organism>
<dbReference type="SUPFAM" id="SSF56601">
    <property type="entry name" value="beta-lactamase/transpeptidase-like"/>
    <property type="match status" value="1"/>
</dbReference>
<accession>A0ABQ4B0B2</accession>
<evidence type="ECO:0008006" key="3">
    <source>
        <dbReference type="Google" id="ProtNLM"/>
    </source>
</evidence>
<sequence>MIPADYVRRMPLETVPTADSPGGQFTHGYGLGVWLGGNGTYRMDGLYGQYAVIAPDLRAAVTVTAHSDHDEDLLTAVYEVLDRLRG</sequence>
<dbReference type="Proteomes" id="UP000624709">
    <property type="component" value="Unassembled WGS sequence"/>
</dbReference>
<dbReference type="EMBL" id="BOMS01000004">
    <property type="protein sequence ID" value="GIE64095.1"/>
    <property type="molecule type" value="Genomic_DNA"/>
</dbReference>